<protein>
    <recommendedName>
        <fullName evidence="2">VanZ-like domain-containing protein</fullName>
    </recommendedName>
</protein>
<reference evidence="4" key="1">
    <citation type="submission" date="2021-01" db="EMBL/GenBank/DDBJ databases">
        <title>Draft genome sequence of Nasalis larvatus strain YZ03.</title>
        <authorList>
            <person name="Suzuki-Hashido N."/>
            <person name="Tsuchida S."/>
            <person name="Hayakawa T."/>
        </authorList>
    </citation>
    <scope>NUCLEOTIDE SEQUENCE [LARGE SCALE GENOMIC DNA]</scope>
    <source>
        <strain evidence="4">YZ03</strain>
    </source>
</reference>
<feature type="domain" description="VanZ-like" evidence="2">
    <location>
        <begin position="17"/>
        <end position="138"/>
    </location>
</feature>
<evidence type="ECO:0000259" key="2">
    <source>
        <dbReference type="Pfam" id="PF04892"/>
    </source>
</evidence>
<sequence length="147" mass="16391">MHKPEKYLPLLACLGSLALISGLTFQNSGQSAQLTLKFVGLIERAHFRLTGSLIAEYPLYHLLRKLAHTAEYFLLGASAGYFFSRRQKHFVGPALVLSASWSLLDQSSKLLVPGREFDPTDFPFDIAGYVLGISFILLAQRLYARKS</sequence>
<organism evidence="3 4">
    <name type="scientific">Lactobacillus nasalidis</name>
    <dbReference type="NCBI Taxonomy" id="2797258"/>
    <lineage>
        <taxon>Bacteria</taxon>
        <taxon>Bacillati</taxon>
        <taxon>Bacillota</taxon>
        <taxon>Bacilli</taxon>
        <taxon>Lactobacillales</taxon>
        <taxon>Lactobacillaceae</taxon>
        <taxon>Lactobacillus</taxon>
    </lineage>
</organism>
<dbReference type="Proteomes" id="UP000616547">
    <property type="component" value="Unassembled WGS sequence"/>
</dbReference>
<dbReference type="Pfam" id="PF04892">
    <property type="entry name" value="VanZ"/>
    <property type="match status" value="1"/>
</dbReference>
<keyword evidence="1" id="KW-0812">Transmembrane</keyword>
<accession>A0ABQ3W3K7</accession>
<dbReference type="InterPro" id="IPR006976">
    <property type="entry name" value="VanZ-like"/>
</dbReference>
<feature type="transmembrane region" description="Helical" evidence="1">
    <location>
        <begin position="126"/>
        <end position="144"/>
    </location>
</feature>
<name>A0ABQ3W3K7_9LACO</name>
<dbReference type="NCBIfam" id="NF037970">
    <property type="entry name" value="vanZ_1"/>
    <property type="match status" value="1"/>
</dbReference>
<comment type="caution">
    <text evidence="3">The sequence shown here is derived from an EMBL/GenBank/DDBJ whole genome shotgun (WGS) entry which is preliminary data.</text>
</comment>
<dbReference type="EMBL" id="BOCI01000188">
    <property type="protein sequence ID" value="GHW01010.1"/>
    <property type="molecule type" value="Genomic_DNA"/>
</dbReference>
<evidence type="ECO:0000313" key="3">
    <source>
        <dbReference type="EMBL" id="GHW01010.1"/>
    </source>
</evidence>
<keyword evidence="1" id="KW-0472">Membrane</keyword>
<keyword evidence="1" id="KW-1133">Transmembrane helix</keyword>
<dbReference type="RefSeq" id="WP_201331756.1">
    <property type="nucleotide sequence ID" value="NZ_BOCG01000216.1"/>
</dbReference>
<keyword evidence="4" id="KW-1185">Reference proteome</keyword>
<evidence type="ECO:0000313" key="4">
    <source>
        <dbReference type="Proteomes" id="UP000616547"/>
    </source>
</evidence>
<gene>
    <name evidence="3" type="ORF">lacNasYZ03_06970</name>
</gene>
<proteinExistence type="predicted"/>
<evidence type="ECO:0000256" key="1">
    <source>
        <dbReference type="SAM" id="Phobius"/>
    </source>
</evidence>